<evidence type="ECO:0000313" key="1">
    <source>
        <dbReference type="EMBL" id="PKB93481.1"/>
    </source>
</evidence>
<evidence type="ECO:0000313" key="3">
    <source>
        <dbReference type="Proteomes" id="UP000232688"/>
    </source>
</evidence>
<accession>A0A2N0R5J1</accession>
<gene>
    <name evidence="2" type="ORF">RhiirA1_470763</name>
    <name evidence="1" type="ORF">RhiirA5_441176</name>
</gene>
<sequence length="91" mass="10450">MKSQDELIGKKGVCRKRIKTTKFSAPIHTTSEGEKFVDAPTAPLSTIPRNKEVHEELDDLNNKFSKRLVKMKDKETFISKKGRREEESDSE</sequence>
<name>A0A2N0R5J1_9GLOM</name>
<reference evidence="2 3" key="3">
    <citation type="submission" date="2017-10" db="EMBL/GenBank/DDBJ databases">
        <title>Extensive intraspecific genome diversity in a model arbuscular mycorrhizal fungus.</title>
        <authorList>
            <person name="Chen E.C.H."/>
            <person name="Morin E."/>
            <person name="Baudet D."/>
            <person name="Noel J."/>
            <person name="Ndikumana S."/>
            <person name="Charron P."/>
            <person name="St-Onge C."/>
            <person name="Giorgi J."/>
            <person name="Grigoriev I.V."/>
            <person name="Roux C."/>
            <person name="Martin F.M."/>
            <person name="Corradi N."/>
        </authorList>
    </citation>
    <scope>NUCLEOTIDE SEQUENCE [LARGE SCALE GENOMIC DNA]</scope>
    <source>
        <strain evidence="2 3">A1</strain>
    </source>
</reference>
<dbReference type="AlphaFoldDB" id="A0A2N0R5J1"/>
<dbReference type="VEuPathDB" id="FungiDB:RhiirA1_470763"/>
<organism evidence="2 3">
    <name type="scientific">Rhizophagus irregularis</name>
    <dbReference type="NCBI Taxonomy" id="588596"/>
    <lineage>
        <taxon>Eukaryota</taxon>
        <taxon>Fungi</taxon>
        <taxon>Fungi incertae sedis</taxon>
        <taxon>Mucoromycota</taxon>
        <taxon>Glomeromycotina</taxon>
        <taxon>Glomeromycetes</taxon>
        <taxon>Glomerales</taxon>
        <taxon>Glomeraceae</taxon>
        <taxon>Rhizophagus</taxon>
    </lineage>
</organism>
<protein>
    <submittedName>
        <fullName evidence="2">Uncharacterized protein</fullName>
    </submittedName>
</protein>
<dbReference type="EMBL" id="LLXH01001512">
    <property type="protein sequence ID" value="PKC58574.1"/>
    <property type="molecule type" value="Genomic_DNA"/>
</dbReference>
<reference evidence="1 4" key="1">
    <citation type="submission" date="2016-04" db="EMBL/GenBank/DDBJ databases">
        <title>Genome analyses suggest a sexual origin of heterokaryosis in a supposedly ancient asexual fungus.</title>
        <authorList>
            <person name="Ropars J."/>
            <person name="Sedzielewska K."/>
            <person name="Noel J."/>
            <person name="Charron P."/>
            <person name="Farinelli L."/>
            <person name="Marton T."/>
            <person name="Kruger M."/>
            <person name="Pelin A."/>
            <person name="Brachmann A."/>
            <person name="Corradi N."/>
        </authorList>
    </citation>
    <scope>NUCLEOTIDE SEQUENCE [LARGE SCALE GENOMIC DNA]</scope>
    <source>
        <strain evidence="1 4">A5</strain>
    </source>
</reference>
<reference evidence="2 3" key="4">
    <citation type="submission" date="2017-10" db="EMBL/GenBank/DDBJ databases">
        <title>Genome analyses suggest a sexual origin of heterokaryosis in a supposedly ancient asexual fungus.</title>
        <authorList>
            <person name="Corradi N."/>
            <person name="Sedzielewska K."/>
            <person name="Noel J."/>
            <person name="Charron P."/>
            <person name="Farinelli L."/>
            <person name="Marton T."/>
            <person name="Kruger M."/>
            <person name="Pelin A."/>
            <person name="Brachmann A."/>
            <person name="Corradi N."/>
        </authorList>
    </citation>
    <scope>NUCLEOTIDE SEQUENCE [LARGE SCALE GENOMIC DNA]</scope>
    <source>
        <strain evidence="2 3">A1</strain>
    </source>
</reference>
<reference evidence="1 4" key="2">
    <citation type="submission" date="2017-09" db="EMBL/GenBank/DDBJ databases">
        <title>Extensive intraspecific genome diversity in a model arbuscular mycorrhizal fungus.</title>
        <authorList>
            <person name="Chen E.C."/>
            <person name="Morin E."/>
            <person name="Beaudet D."/>
            <person name="Noel J."/>
            <person name="Ndikumana S."/>
            <person name="Charron P."/>
            <person name="St-Onge C."/>
            <person name="Giorgi J."/>
            <person name="Grigoriev I.V."/>
            <person name="Roux C."/>
            <person name="Martin F.M."/>
            <person name="Corradi N."/>
        </authorList>
    </citation>
    <scope>NUCLEOTIDE SEQUENCE [LARGE SCALE GENOMIC DNA]</scope>
    <source>
        <strain evidence="1 4">A5</strain>
    </source>
</reference>
<dbReference type="Proteomes" id="UP000232722">
    <property type="component" value="Unassembled WGS sequence"/>
</dbReference>
<dbReference type="Proteomes" id="UP000232688">
    <property type="component" value="Unassembled WGS sequence"/>
</dbReference>
<evidence type="ECO:0000313" key="4">
    <source>
        <dbReference type="Proteomes" id="UP000232722"/>
    </source>
</evidence>
<proteinExistence type="predicted"/>
<evidence type="ECO:0000313" key="2">
    <source>
        <dbReference type="EMBL" id="PKC58574.1"/>
    </source>
</evidence>
<dbReference type="EMBL" id="LLXJ01007944">
    <property type="protein sequence ID" value="PKB93481.1"/>
    <property type="molecule type" value="Genomic_DNA"/>
</dbReference>
<comment type="caution">
    <text evidence="2">The sequence shown here is derived from an EMBL/GenBank/DDBJ whole genome shotgun (WGS) entry which is preliminary data.</text>
</comment>